<feature type="signal peptide" evidence="2">
    <location>
        <begin position="1"/>
        <end position="15"/>
    </location>
</feature>
<feature type="transmembrane region" description="Helical" evidence="1">
    <location>
        <begin position="268"/>
        <end position="289"/>
    </location>
</feature>
<feature type="transmembrane region" description="Helical" evidence="1">
    <location>
        <begin position="227"/>
        <end position="248"/>
    </location>
</feature>
<gene>
    <name evidence="3" type="ORF">O3M35_003737</name>
</gene>
<evidence type="ECO:0000313" key="4">
    <source>
        <dbReference type="Proteomes" id="UP001461498"/>
    </source>
</evidence>
<feature type="transmembrane region" description="Helical" evidence="1">
    <location>
        <begin position="352"/>
        <end position="376"/>
    </location>
</feature>
<keyword evidence="1" id="KW-0812">Transmembrane</keyword>
<feature type="chain" id="PRO_5043766102" description="G-protein coupled receptor Mth-like 5" evidence="2">
    <location>
        <begin position="16"/>
        <end position="445"/>
    </location>
</feature>
<protein>
    <recommendedName>
        <fullName evidence="5">G-protein coupled receptor Mth-like 5</fullName>
    </recommendedName>
</protein>
<evidence type="ECO:0000313" key="3">
    <source>
        <dbReference type="EMBL" id="KAK9497817.1"/>
    </source>
</evidence>
<evidence type="ECO:0008006" key="5">
    <source>
        <dbReference type="Google" id="ProtNLM"/>
    </source>
</evidence>
<sequence length="445" mass="51391">MFLFLLLMIFKICNCREVFVEKCCESYEILVDNSCKFTNETDEQSWKPVFFGNGPHPESYKLEIGIPVCLRRQKWPIYHNGTDRLVMLSDGTLRHYIIHDPEIPDYDLDEETLFYEYKQGFYCMDKKVDSKTGVVLKLAIVCVPKVNGGWNDLEWRMRNIVDPALHCISIAAFISVSIVHFVLPQLRDMVGNIMTTVCICLTVSQAADIVTIFTELNSPLSYITADVVMFMSVLSAFLWLTSLGFYIWKTFRSRNVFLRITDGRKYCYYSYGIWTATAIISLTAIFAHFMLDIPSTLSIKSSQGTAVGWLGVAVFFLPIACCIFLIIYFYLSTLQIMNNMASCGRIHHKLKYCFEMFVKTAVILIIGWISFVISWIPYNSLFYIHIFINGLQGPLIFYICVISQRRIRYLLRRVCCSEKCICSCCRPDRTNDGPEWGEEMMAMNQ</sequence>
<dbReference type="Gene3D" id="1.20.1070.10">
    <property type="entry name" value="Rhodopsin 7-helix transmembrane proteins"/>
    <property type="match status" value="1"/>
</dbReference>
<evidence type="ECO:0000256" key="2">
    <source>
        <dbReference type="SAM" id="SignalP"/>
    </source>
</evidence>
<keyword evidence="4" id="KW-1185">Reference proteome</keyword>
<comment type="caution">
    <text evidence="3">The sequence shown here is derived from an EMBL/GenBank/DDBJ whole genome shotgun (WGS) entry which is preliminary data.</text>
</comment>
<name>A0AAW1CMT9_9HEMI</name>
<feature type="transmembrane region" description="Helical" evidence="1">
    <location>
        <begin position="163"/>
        <end position="183"/>
    </location>
</feature>
<feature type="transmembrane region" description="Helical" evidence="1">
    <location>
        <begin position="190"/>
        <end position="207"/>
    </location>
</feature>
<accession>A0AAW1CMT9</accession>
<dbReference type="PANTHER" id="PTHR46953">
    <property type="entry name" value="G-PROTEIN COUPLED RECEPTOR MTH-LIKE 1-RELATED"/>
    <property type="match status" value="1"/>
</dbReference>
<evidence type="ECO:0000256" key="1">
    <source>
        <dbReference type="SAM" id="Phobius"/>
    </source>
</evidence>
<dbReference type="Proteomes" id="UP001461498">
    <property type="component" value="Unassembled WGS sequence"/>
</dbReference>
<dbReference type="AlphaFoldDB" id="A0AAW1CMT9"/>
<dbReference type="InterPro" id="IPR052808">
    <property type="entry name" value="GPCR_Mth-like"/>
</dbReference>
<reference evidence="3 4" key="1">
    <citation type="submission" date="2022-12" db="EMBL/GenBank/DDBJ databases">
        <title>Chromosome-level genome assembly of true bugs.</title>
        <authorList>
            <person name="Ma L."/>
            <person name="Li H."/>
        </authorList>
    </citation>
    <scope>NUCLEOTIDE SEQUENCE [LARGE SCALE GENOMIC DNA]</scope>
    <source>
        <strain evidence="3">Lab_2022b</strain>
    </source>
</reference>
<dbReference type="EMBL" id="JAPXFL010000013">
    <property type="protein sequence ID" value="KAK9497817.1"/>
    <property type="molecule type" value="Genomic_DNA"/>
</dbReference>
<organism evidence="3 4">
    <name type="scientific">Rhynocoris fuscipes</name>
    <dbReference type="NCBI Taxonomy" id="488301"/>
    <lineage>
        <taxon>Eukaryota</taxon>
        <taxon>Metazoa</taxon>
        <taxon>Ecdysozoa</taxon>
        <taxon>Arthropoda</taxon>
        <taxon>Hexapoda</taxon>
        <taxon>Insecta</taxon>
        <taxon>Pterygota</taxon>
        <taxon>Neoptera</taxon>
        <taxon>Paraneoptera</taxon>
        <taxon>Hemiptera</taxon>
        <taxon>Heteroptera</taxon>
        <taxon>Panheteroptera</taxon>
        <taxon>Cimicomorpha</taxon>
        <taxon>Reduviidae</taxon>
        <taxon>Harpactorinae</taxon>
        <taxon>Harpactorini</taxon>
        <taxon>Rhynocoris</taxon>
    </lineage>
</organism>
<dbReference type="PANTHER" id="PTHR46953:SF2">
    <property type="entry name" value="G-PROTEIN COUPLED RECEPTOR MTH-LIKE 5-RELATED"/>
    <property type="match status" value="1"/>
</dbReference>
<keyword evidence="1" id="KW-0472">Membrane</keyword>
<proteinExistence type="predicted"/>
<feature type="transmembrane region" description="Helical" evidence="1">
    <location>
        <begin position="309"/>
        <end position="331"/>
    </location>
</feature>
<feature type="transmembrane region" description="Helical" evidence="1">
    <location>
        <begin position="382"/>
        <end position="403"/>
    </location>
</feature>
<keyword evidence="2" id="KW-0732">Signal</keyword>
<keyword evidence="1" id="KW-1133">Transmembrane helix</keyword>